<dbReference type="Gene3D" id="3.30.457.10">
    <property type="entry name" value="Copper amine oxidase-like, N-terminal domain"/>
    <property type="match status" value="2"/>
</dbReference>
<dbReference type="EMBL" id="WXEY01000002">
    <property type="protein sequence ID" value="MZP28552.1"/>
    <property type="molecule type" value="Genomic_DNA"/>
</dbReference>
<dbReference type="AlphaFoldDB" id="A0A845KXX6"/>
<dbReference type="OrthoDB" id="2023214at2"/>
<organism evidence="2 3">
    <name type="scientific">Heliomicrobium undosum</name>
    <dbReference type="NCBI Taxonomy" id="121734"/>
    <lineage>
        <taxon>Bacteria</taxon>
        <taxon>Bacillati</taxon>
        <taxon>Bacillota</taxon>
        <taxon>Clostridia</taxon>
        <taxon>Eubacteriales</taxon>
        <taxon>Heliobacteriaceae</taxon>
        <taxon>Heliomicrobium</taxon>
    </lineage>
</organism>
<dbReference type="SUPFAM" id="SSF55383">
    <property type="entry name" value="Copper amine oxidase, domain N"/>
    <property type="match status" value="2"/>
</dbReference>
<dbReference type="InterPro" id="IPR036582">
    <property type="entry name" value="Mao_N_sf"/>
</dbReference>
<keyword evidence="3" id="KW-1185">Reference proteome</keyword>
<evidence type="ECO:0000313" key="3">
    <source>
        <dbReference type="Proteomes" id="UP000463470"/>
    </source>
</evidence>
<dbReference type="Pfam" id="PF07833">
    <property type="entry name" value="Cu_amine_oxidN1"/>
    <property type="match status" value="1"/>
</dbReference>
<sequence length="770" mass="80500">MNAKGGHIGNQKFIIWLVVFALTFAAMPSIAIGGSFSYGSAGTLSALFMPSLSPASGQRLGTVAVRVPAGAVKAGDSTLITLSPGVVYSSTHPFLTGTPDDPEVVNGVYVPPNNGGNVNGLAASDITLSSTGRANEFKMTANKGQSFVNEFLFYVFLGDVDIETSVTEAVIVTFSGSSFSGFPKGAVTVATVLSEGSVQVTVGDIAPSNDTFRLNLRIKEEIAASLRPGEGALKIRLPKGYVWSSRMAEQNVVMAASEGYRASAYGSLLWGDNLLFDIAVNREELSLTVHGLPGSPGRPTRQPSAWDLSGLTYEVSDRSQAQSGDIVATLSGASKVEPDRIVVGQYRDFGASASSLRVPTIIAGRSNQSAGDIQLKETVAGSLVMGRSLTLTLPEGAHWEPVFQALCVNPPQSPLNGNFSLPDFTSDGGLRVRFVSFSGADNRTARFQVLQSSTRAATVRLSDLAVAIKPGFSGPLSVAVGGTADVTGSLVIADVVPQATLGADVPNVAVGKGGQKGGAITISEPVPGALQKGTLRFSLPAGVRFDSFPTVSVDRGDLQIGQVSLEPSDSALSVTVTGQSSAVSGRIRIDGYTLSVDRTVPDGDVTLTVDGGGLMDDPVSRLWPGQAPRLAIAKAALLQPAPSYEARFVIGSRTYQVNGTAKTMDVAPYIHSDRTFMPVRFAAEGVGVDGTDMTWDGYSRTATLFKGNRVIQFRVGSNQLLVNGVAVEMDTAPEIVSDRVMVPVGWLAKALAVEAVWVGETRTAILRSTT</sequence>
<dbReference type="InterPro" id="IPR012854">
    <property type="entry name" value="Cu_amine_oxidase-like_N"/>
</dbReference>
<gene>
    <name evidence="2" type="ORF">GTO91_02280</name>
</gene>
<feature type="domain" description="Copper amine oxidase-like N-terminal" evidence="1">
    <location>
        <begin position="656"/>
        <end position="765"/>
    </location>
</feature>
<dbReference type="Proteomes" id="UP000463470">
    <property type="component" value="Unassembled WGS sequence"/>
</dbReference>
<reference evidence="2 3" key="1">
    <citation type="submission" date="2020-01" db="EMBL/GenBank/DDBJ databases">
        <title>Whole-genome sequence of Heliobacterium undosum DSM 13378.</title>
        <authorList>
            <person name="Kyndt J.A."/>
            <person name="Meyer T.E."/>
        </authorList>
    </citation>
    <scope>NUCLEOTIDE SEQUENCE [LARGE SCALE GENOMIC DNA]</scope>
    <source>
        <strain evidence="2 3">DSM 13378</strain>
    </source>
</reference>
<accession>A0A845KXX6</accession>
<proteinExistence type="predicted"/>
<protein>
    <recommendedName>
        <fullName evidence="1">Copper amine oxidase-like N-terminal domain-containing protein</fullName>
    </recommendedName>
</protein>
<evidence type="ECO:0000259" key="1">
    <source>
        <dbReference type="Pfam" id="PF07833"/>
    </source>
</evidence>
<dbReference type="RefSeq" id="WP_161254286.1">
    <property type="nucleotide sequence ID" value="NZ_WXEY01000002.1"/>
</dbReference>
<evidence type="ECO:0000313" key="2">
    <source>
        <dbReference type="EMBL" id="MZP28552.1"/>
    </source>
</evidence>
<name>A0A845KXX6_9FIRM</name>
<comment type="caution">
    <text evidence="2">The sequence shown here is derived from an EMBL/GenBank/DDBJ whole genome shotgun (WGS) entry which is preliminary data.</text>
</comment>